<evidence type="ECO:0000313" key="1">
    <source>
        <dbReference type="EMBL" id="GME73483.1"/>
    </source>
</evidence>
<gene>
    <name evidence="1" type="ORF">Cboi02_000406000</name>
</gene>
<accession>A0A9W6WB22</accession>
<dbReference type="Pfam" id="PF04430">
    <property type="entry name" value="DUF498"/>
    <property type="match status" value="1"/>
</dbReference>
<dbReference type="EMBL" id="BSXN01001537">
    <property type="protein sequence ID" value="GME73483.1"/>
    <property type="molecule type" value="Genomic_DNA"/>
</dbReference>
<dbReference type="InterPro" id="IPR036748">
    <property type="entry name" value="MTH938-like_sf"/>
</dbReference>
<keyword evidence="2" id="KW-1185">Reference proteome</keyword>
<dbReference type="SUPFAM" id="SSF64076">
    <property type="entry name" value="MTH938-like"/>
    <property type="match status" value="1"/>
</dbReference>
<dbReference type="AlphaFoldDB" id="A0A9W6WB22"/>
<dbReference type="InterPro" id="IPR007523">
    <property type="entry name" value="NDUFAF3/AAMDC"/>
</dbReference>
<organism evidence="1 2">
    <name type="scientific">Candida boidinii</name>
    <name type="common">Yeast</name>
    <dbReference type="NCBI Taxonomy" id="5477"/>
    <lineage>
        <taxon>Eukaryota</taxon>
        <taxon>Fungi</taxon>
        <taxon>Dikarya</taxon>
        <taxon>Ascomycota</taxon>
        <taxon>Saccharomycotina</taxon>
        <taxon>Pichiomycetes</taxon>
        <taxon>Pichiales</taxon>
        <taxon>Pichiaceae</taxon>
        <taxon>Ogataea</taxon>
        <taxon>Ogataea/Candida clade</taxon>
    </lineage>
</organism>
<dbReference type="GO" id="GO:0005743">
    <property type="term" value="C:mitochondrial inner membrane"/>
    <property type="evidence" value="ECO:0007669"/>
    <property type="project" value="TreeGrafter"/>
</dbReference>
<dbReference type="Proteomes" id="UP001165120">
    <property type="component" value="Unassembled WGS sequence"/>
</dbReference>
<proteinExistence type="predicted"/>
<dbReference type="Gene3D" id="3.40.1230.10">
    <property type="entry name" value="MTH938-like"/>
    <property type="match status" value="1"/>
</dbReference>
<dbReference type="PANTHER" id="PTHR21192">
    <property type="entry name" value="NUCLEAR PROTEIN E3-3"/>
    <property type="match status" value="1"/>
</dbReference>
<comment type="caution">
    <text evidence="1">The sequence shown here is derived from an EMBL/GenBank/DDBJ whole genome shotgun (WGS) entry which is preliminary data.</text>
</comment>
<protein>
    <submittedName>
        <fullName evidence="1">Unnamed protein product</fullName>
    </submittedName>
</protein>
<dbReference type="GO" id="GO:0032981">
    <property type="term" value="P:mitochondrial respiratory chain complex I assembly"/>
    <property type="evidence" value="ECO:0007669"/>
    <property type="project" value="TreeGrafter"/>
</dbReference>
<name>A0A9W6WB22_CANBO</name>
<evidence type="ECO:0000313" key="2">
    <source>
        <dbReference type="Proteomes" id="UP001165120"/>
    </source>
</evidence>
<reference evidence="1" key="1">
    <citation type="submission" date="2023-04" db="EMBL/GenBank/DDBJ databases">
        <title>Candida boidinii NBRC 10035.</title>
        <authorList>
            <person name="Ichikawa N."/>
            <person name="Sato H."/>
            <person name="Tonouchi N."/>
        </authorList>
    </citation>
    <scope>NUCLEOTIDE SEQUENCE</scope>
    <source>
        <strain evidence="1">NBRC 10035</strain>
    </source>
</reference>
<dbReference type="PANTHER" id="PTHR21192:SF2">
    <property type="entry name" value="NADH DEHYDROGENASE [UBIQUINONE] 1 ALPHA SUBCOMPLEX ASSEMBLY FACTOR 3"/>
    <property type="match status" value="1"/>
</dbReference>
<sequence length="198" mass="21778">MSKQFNAGSNITYTSITKRLFQTSVIRESKGLPSNFKAANLGQNLSQVDILSLSETPRNNIEMISSDSIVFSNLKVIRSPQTIDDKKCIISGLLLDNQIFEMNLGSIEDNLVKINGIQISIDESVLKIFELIYPKPELLVIGLGAKPRLLSPGTKQFFSNLGIKLEISDTKHSALNYDLLATERSPGLVGALILPPNF</sequence>